<sequence>MVNSQMIDEKQLEILSIQLGQRLLQLDKTVTAAESCTGGWIAKVLTDISGSSAYFNRGFVTYSNEAKHQMIGVTNDSLTRFGAVSQQVVQEMALGALNEAQADFAMSVSGIAGPGGGSKDKPVGTVWFGFALKQSNGTVDVVTRHQVFEGDRYQVRLQSTGYSIETLLQLISEKFS</sequence>
<protein>
    <submittedName>
        <fullName evidence="2">Nicotinamide-nucleotide amidase</fullName>
    </submittedName>
</protein>
<name>A0A4R3NLU7_9GAMM</name>
<dbReference type="AlphaFoldDB" id="A0A4R3NLU7"/>
<evidence type="ECO:0000259" key="1">
    <source>
        <dbReference type="Pfam" id="PF02464"/>
    </source>
</evidence>
<dbReference type="InterPro" id="IPR008136">
    <property type="entry name" value="CinA_C"/>
</dbReference>
<evidence type="ECO:0000313" key="2">
    <source>
        <dbReference type="EMBL" id="TCT35141.1"/>
    </source>
</evidence>
<comment type="caution">
    <text evidence="2">The sequence shown here is derived from an EMBL/GenBank/DDBJ whole genome shotgun (WGS) entry which is preliminary data.</text>
</comment>
<dbReference type="InterPro" id="IPR036653">
    <property type="entry name" value="CinA-like_C"/>
</dbReference>
<dbReference type="SUPFAM" id="SSF142433">
    <property type="entry name" value="CinA-like"/>
    <property type="match status" value="1"/>
</dbReference>
<reference evidence="2 3" key="1">
    <citation type="submission" date="2019-03" db="EMBL/GenBank/DDBJ databases">
        <title>Genomic analyses of the natural microbiome of Caenorhabditis elegans.</title>
        <authorList>
            <person name="Samuel B."/>
        </authorList>
    </citation>
    <scope>NUCLEOTIDE SEQUENCE [LARGE SCALE GENOMIC DNA]</scope>
    <source>
        <strain evidence="2 3">JUb102</strain>
    </source>
</reference>
<proteinExistence type="predicted"/>
<dbReference type="NCBIfam" id="TIGR00199">
    <property type="entry name" value="PncC_domain"/>
    <property type="match status" value="1"/>
</dbReference>
<feature type="domain" description="CinA C-terminal" evidence="1">
    <location>
        <begin position="17"/>
        <end position="170"/>
    </location>
</feature>
<evidence type="ECO:0000313" key="3">
    <source>
        <dbReference type="Proteomes" id="UP000295055"/>
    </source>
</evidence>
<dbReference type="EMBL" id="SMAS01000004">
    <property type="protein sequence ID" value="TCT35141.1"/>
    <property type="molecule type" value="Genomic_DNA"/>
</dbReference>
<accession>A0A4R3NLU7</accession>
<organism evidence="2 3">
    <name type="scientific">Providencia alcalifaciens</name>
    <dbReference type="NCBI Taxonomy" id="126385"/>
    <lineage>
        <taxon>Bacteria</taxon>
        <taxon>Pseudomonadati</taxon>
        <taxon>Pseudomonadota</taxon>
        <taxon>Gammaproteobacteria</taxon>
        <taxon>Enterobacterales</taxon>
        <taxon>Morganellaceae</taxon>
        <taxon>Providencia</taxon>
    </lineage>
</organism>
<dbReference type="NCBIfam" id="NF002975">
    <property type="entry name" value="PRK03661.1"/>
    <property type="match status" value="1"/>
</dbReference>
<dbReference type="OrthoDB" id="9801454at2"/>
<dbReference type="Gene3D" id="3.90.950.20">
    <property type="entry name" value="CinA-like"/>
    <property type="match status" value="1"/>
</dbReference>
<dbReference type="Pfam" id="PF02464">
    <property type="entry name" value="CinA"/>
    <property type="match status" value="1"/>
</dbReference>
<gene>
    <name evidence="2" type="ORF">EC835_104303</name>
</gene>
<dbReference type="Proteomes" id="UP000295055">
    <property type="component" value="Unassembled WGS sequence"/>
</dbReference>